<feature type="domain" description="Acyl-CoA dehydrogenase/oxidase N-terminal" evidence="10">
    <location>
        <begin position="55"/>
        <end position="167"/>
    </location>
</feature>
<dbReference type="SUPFAM" id="SSF47203">
    <property type="entry name" value="Acyl-CoA dehydrogenase C-terminal domain-like"/>
    <property type="match status" value="1"/>
</dbReference>
<evidence type="ECO:0000256" key="5">
    <source>
        <dbReference type="ARBA" id="ARBA00023002"/>
    </source>
</evidence>
<keyword evidence="4 6" id="KW-0274">FAD</keyword>
<dbReference type="Gene3D" id="2.40.110.10">
    <property type="entry name" value="Butyryl-CoA Dehydrogenase, subunit A, domain 2"/>
    <property type="match status" value="1"/>
</dbReference>
<evidence type="ECO:0000256" key="2">
    <source>
        <dbReference type="ARBA" id="ARBA00009347"/>
    </source>
</evidence>
<evidence type="ECO:0000259" key="8">
    <source>
        <dbReference type="Pfam" id="PF00441"/>
    </source>
</evidence>
<keyword evidence="3 6" id="KW-0285">Flavoprotein</keyword>
<dbReference type="InterPro" id="IPR009100">
    <property type="entry name" value="AcylCoA_DH/oxidase_NM_dom_sf"/>
</dbReference>
<dbReference type="GO" id="GO:0005737">
    <property type="term" value="C:cytoplasm"/>
    <property type="evidence" value="ECO:0007669"/>
    <property type="project" value="TreeGrafter"/>
</dbReference>
<dbReference type="Proteomes" id="UP000282084">
    <property type="component" value="Unassembled WGS sequence"/>
</dbReference>
<feature type="compositionally biased region" description="Gly residues" evidence="7">
    <location>
        <begin position="1"/>
        <end position="10"/>
    </location>
</feature>
<evidence type="ECO:0000256" key="7">
    <source>
        <dbReference type="SAM" id="MobiDB-lite"/>
    </source>
</evidence>
<evidence type="ECO:0000313" key="11">
    <source>
        <dbReference type="EMBL" id="RKT53930.1"/>
    </source>
</evidence>
<evidence type="ECO:0000256" key="3">
    <source>
        <dbReference type="ARBA" id="ARBA00022630"/>
    </source>
</evidence>
<evidence type="ECO:0000256" key="1">
    <source>
        <dbReference type="ARBA" id="ARBA00001974"/>
    </source>
</evidence>
<feature type="domain" description="Acyl-CoA dehydrogenase/oxidase C-terminal" evidence="8">
    <location>
        <begin position="277"/>
        <end position="425"/>
    </location>
</feature>
<dbReference type="PROSITE" id="PS00072">
    <property type="entry name" value="ACYL_COA_DH_1"/>
    <property type="match status" value="1"/>
</dbReference>
<dbReference type="InterPro" id="IPR006089">
    <property type="entry name" value="Acyl-CoA_DH_CS"/>
</dbReference>
<dbReference type="FunFam" id="1.20.140.10:FF:000001">
    <property type="entry name" value="Acyl-CoA dehydrogenase"/>
    <property type="match status" value="1"/>
</dbReference>
<dbReference type="InterPro" id="IPR013786">
    <property type="entry name" value="AcylCoA_DH/ox_N"/>
</dbReference>
<dbReference type="GO" id="GO:0050660">
    <property type="term" value="F:flavin adenine dinucleotide binding"/>
    <property type="evidence" value="ECO:0007669"/>
    <property type="project" value="InterPro"/>
</dbReference>
<dbReference type="GO" id="GO:0033539">
    <property type="term" value="P:fatty acid beta-oxidation using acyl-CoA dehydrogenase"/>
    <property type="evidence" value="ECO:0007669"/>
    <property type="project" value="TreeGrafter"/>
</dbReference>
<organism evidence="11 12">
    <name type="scientific">Saccharothrix australiensis</name>
    <dbReference type="NCBI Taxonomy" id="2072"/>
    <lineage>
        <taxon>Bacteria</taxon>
        <taxon>Bacillati</taxon>
        <taxon>Actinomycetota</taxon>
        <taxon>Actinomycetes</taxon>
        <taxon>Pseudonocardiales</taxon>
        <taxon>Pseudonocardiaceae</taxon>
        <taxon>Saccharothrix</taxon>
    </lineage>
</organism>
<reference evidence="11 12" key="1">
    <citation type="submission" date="2018-10" db="EMBL/GenBank/DDBJ databases">
        <title>Sequencing the genomes of 1000 actinobacteria strains.</title>
        <authorList>
            <person name="Klenk H.-P."/>
        </authorList>
    </citation>
    <scope>NUCLEOTIDE SEQUENCE [LARGE SCALE GENOMIC DNA]</scope>
    <source>
        <strain evidence="11 12">DSM 43800</strain>
    </source>
</reference>
<dbReference type="InterPro" id="IPR009075">
    <property type="entry name" value="AcylCo_DH/oxidase_C"/>
</dbReference>
<dbReference type="PANTHER" id="PTHR48083">
    <property type="entry name" value="MEDIUM-CHAIN SPECIFIC ACYL-COA DEHYDROGENASE, MITOCHONDRIAL-RELATED"/>
    <property type="match status" value="1"/>
</dbReference>
<feature type="region of interest" description="Disordered" evidence="7">
    <location>
        <begin position="1"/>
        <end position="55"/>
    </location>
</feature>
<evidence type="ECO:0000259" key="10">
    <source>
        <dbReference type="Pfam" id="PF02771"/>
    </source>
</evidence>
<proteinExistence type="inferred from homology"/>
<dbReference type="InterPro" id="IPR050741">
    <property type="entry name" value="Acyl-CoA_dehydrogenase"/>
</dbReference>
<dbReference type="Pfam" id="PF00441">
    <property type="entry name" value="Acyl-CoA_dh_1"/>
    <property type="match status" value="1"/>
</dbReference>
<accession>A0A495VYM4</accession>
<dbReference type="FunFam" id="2.40.110.10:FF:000002">
    <property type="entry name" value="Acyl-CoA dehydrogenase fadE12"/>
    <property type="match status" value="1"/>
</dbReference>
<evidence type="ECO:0000313" key="12">
    <source>
        <dbReference type="Proteomes" id="UP000282084"/>
    </source>
</evidence>
<dbReference type="EMBL" id="RBXO01000001">
    <property type="protein sequence ID" value="RKT53930.1"/>
    <property type="molecule type" value="Genomic_DNA"/>
</dbReference>
<dbReference type="Pfam" id="PF02770">
    <property type="entry name" value="Acyl-CoA_dh_M"/>
    <property type="match status" value="1"/>
</dbReference>
<dbReference type="InterPro" id="IPR036250">
    <property type="entry name" value="AcylCo_DH-like_C"/>
</dbReference>
<feature type="domain" description="Acyl-CoA oxidase/dehydrogenase middle" evidence="9">
    <location>
        <begin position="171"/>
        <end position="265"/>
    </location>
</feature>
<dbReference type="SUPFAM" id="SSF56645">
    <property type="entry name" value="Acyl-CoA dehydrogenase NM domain-like"/>
    <property type="match status" value="1"/>
</dbReference>
<keyword evidence="5 6" id="KW-0560">Oxidoreductase</keyword>
<evidence type="ECO:0000259" key="9">
    <source>
        <dbReference type="Pfam" id="PF02770"/>
    </source>
</evidence>
<dbReference type="AlphaFoldDB" id="A0A495VYM4"/>
<keyword evidence="12" id="KW-1185">Reference proteome</keyword>
<dbReference type="Gene3D" id="1.10.540.10">
    <property type="entry name" value="Acyl-CoA dehydrogenase/oxidase, N-terminal domain"/>
    <property type="match status" value="1"/>
</dbReference>
<dbReference type="PANTHER" id="PTHR48083:SF28">
    <property type="entry name" value="ACYL-COA DEHYDROGENASE FAMILY PROTEIN (AFU_ORTHOLOGUE AFUA_6G10880)-RELATED"/>
    <property type="match status" value="1"/>
</dbReference>
<dbReference type="PROSITE" id="PS00073">
    <property type="entry name" value="ACYL_COA_DH_2"/>
    <property type="match status" value="1"/>
</dbReference>
<dbReference type="InterPro" id="IPR006091">
    <property type="entry name" value="Acyl-CoA_Oxase/DH_mid-dom"/>
</dbReference>
<comment type="similarity">
    <text evidence="2 6">Belongs to the acyl-CoA dehydrogenase family.</text>
</comment>
<protein>
    <submittedName>
        <fullName evidence="11">Acyl-CoA dehydrogenase</fullName>
    </submittedName>
</protein>
<comment type="caution">
    <text evidence="11">The sequence shown here is derived from an EMBL/GenBank/DDBJ whole genome shotgun (WGS) entry which is preliminary data.</text>
</comment>
<evidence type="ECO:0000256" key="4">
    <source>
        <dbReference type="ARBA" id="ARBA00022827"/>
    </source>
</evidence>
<sequence length="429" mass="44878">MTASPGGAGTGPAAVPSDVPGTGPATVPSDVAGTEPATGPSDLPGAGAATAPFDTPERLDLRATVRRFTEREVVPHLADWERAGRLPRELHRAAARIGLLGIGFPERVGGAGDLLDTVVLTEELIQAGGSSGLVAGLLTHGIAVPHIVDAGGDDLVDRFVRPALAGELIGALAVTEPGGGSDVAALRTTARREGDHYVVNGAKAFITSGERADFVTAAVRTGGPGHRGISLLVVERGTPGFAVDRRLDKMGWHCSDTADLSFVDVRVPVANLVGAENAGFGLIMRRFQVERVSLAVQAYATAQRCLDLAIDHARRRETFGRPLIGRQVVRHKLVEMAQRVDLARVYTREVAVRVARGEECVAQVCFAKNAAVEACSAVVDAAVQLHGGAGYLRDSEVERHYRDARVLGIGGGATEVMVELAAKRLGFTA</sequence>
<dbReference type="Gene3D" id="1.20.140.10">
    <property type="entry name" value="Butyryl-CoA Dehydrogenase, subunit A, domain 3"/>
    <property type="match status" value="1"/>
</dbReference>
<gene>
    <name evidence="11" type="ORF">C8E97_2518</name>
</gene>
<dbReference type="Pfam" id="PF02771">
    <property type="entry name" value="Acyl-CoA_dh_N"/>
    <property type="match status" value="1"/>
</dbReference>
<name>A0A495VYM4_9PSEU</name>
<dbReference type="InterPro" id="IPR037069">
    <property type="entry name" value="AcylCoA_DH/ox_N_sf"/>
</dbReference>
<dbReference type="InterPro" id="IPR046373">
    <property type="entry name" value="Acyl-CoA_Oxase/DH_mid-dom_sf"/>
</dbReference>
<evidence type="ECO:0000256" key="6">
    <source>
        <dbReference type="RuleBase" id="RU362125"/>
    </source>
</evidence>
<dbReference type="GO" id="GO:0003995">
    <property type="term" value="F:acyl-CoA dehydrogenase activity"/>
    <property type="evidence" value="ECO:0007669"/>
    <property type="project" value="InterPro"/>
</dbReference>
<comment type="cofactor">
    <cofactor evidence="1 6">
        <name>FAD</name>
        <dbReference type="ChEBI" id="CHEBI:57692"/>
    </cofactor>
</comment>